<dbReference type="InterPro" id="IPR018490">
    <property type="entry name" value="cNMP-bd_dom_sf"/>
</dbReference>
<dbReference type="InterPro" id="IPR000595">
    <property type="entry name" value="cNMP-bd_dom"/>
</dbReference>
<dbReference type="EMBL" id="HBGU01020659">
    <property type="protein sequence ID" value="CAD9434482.1"/>
    <property type="molecule type" value="Transcribed_RNA"/>
</dbReference>
<evidence type="ECO:0000313" key="2">
    <source>
        <dbReference type="EMBL" id="CAD9434482.1"/>
    </source>
</evidence>
<gene>
    <name evidence="2" type="ORF">CBRE1094_LOCUS11312</name>
</gene>
<accession>A0A7S2CVG8</accession>
<dbReference type="PRINTS" id="PR00103">
    <property type="entry name" value="CAMPKINASE"/>
</dbReference>
<dbReference type="PANTHER" id="PTHR23011:SF28">
    <property type="entry name" value="CYCLIC NUCLEOTIDE-BINDING DOMAIN CONTAINING PROTEIN"/>
    <property type="match status" value="1"/>
</dbReference>
<dbReference type="CDD" id="cd00038">
    <property type="entry name" value="CAP_ED"/>
    <property type="match status" value="1"/>
</dbReference>
<feature type="domain" description="Cyclic nucleotide-binding" evidence="1">
    <location>
        <begin position="1"/>
        <end position="86"/>
    </location>
</feature>
<reference evidence="2" key="1">
    <citation type="submission" date="2021-01" db="EMBL/GenBank/DDBJ databases">
        <authorList>
            <person name="Corre E."/>
            <person name="Pelletier E."/>
            <person name="Niang G."/>
            <person name="Scheremetjew M."/>
            <person name="Finn R."/>
            <person name="Kale V."/>
            <person name="Holt S."/>
            <person name="Cochrane G."/>
            <person name="Meng A."/>
            <person name="Brown T."/>
            <person name="Cohen L."/>
        </authorList>
    </citation>
    <scope>NUCLEOTIDE SEQUENCE</scope>
    <source>
        <strain evidence="2">UTEX LB 985</strain>
    </source>
</reference>
<name>A0A7S2CVG8_9EUKA</name>
<dbReference type="AlphaFoldDB" id="A0A7S2CVG8"/>
<dbReference type="Gene3D" id="2.60.120.10">
    <property type="entry name" value="Jelly Rolls"/>
    <property type="match status" value="1"/>
</dbReference>
<dbReference type="PROSITE" id="PS50042">
    <property type="entry name" value="CNMP_BINDING_3"/>
    <property type="match status" value="1"/>
</dbReference>
<organism evidence="2">
    <name type="scientific">Haptolina brevifila</name>
    <dbReference type="NCBI Taxonomy" id="156173"/>
    <lineage>
        <taxon>Eukaryota</taxon>
        <taxon>Haptista</taxon>
        <taxon>Haptophyta</taxon>
        <taxon>Prymnesiophyceae</taxon>
        <taxon>Prymnesiales</taxon>
        <taxon>Prymnesiaceae</taxon>
        <taxon>Haptolina</taxon>
    </lineage>
</organism>
<dbReference type="SUPFAM" id="SSF51206">
    <property type="entry name" value="cAMP-binding domain-like"/>
    <property type="match status" value="1"/>
</dbReference>
<dbReference type="InterPro" id="IPR014710">
    <property type="entry name" value="RmlC-like_jellyroll"/>
</dbReference>
<sequence length="103" mass="11237">MSDAPFDDGEVIFEQGDDGDAFYVVLSGSAVVERIEEGADHVTVLAELREGAYFGERALLKNDVRFGTVKATSKLRTMSITRQKFEASFGPLQGLLDDANYGN</sequence>
<protein>
    <recommendedName>
        <fullName evidence="1">Cyclic nucleotide-binding domain-containing protein</fullName>
    </recommendedName>
</protein>
<dbReference type="PANTHER" id="PTHR23011">
    <property type="entry name" value="CYCLIC NUCLEOTIDE-BINDING DOMAIN CONTAINING PROTEIN"/>
    <property type="match status" value="1"/>
</dbReference>
<proteinExistence type="predicted"/>
<dbReference type="Pfam" id="PF00027">
    <property type="entry name" value="cNMP_binding"/>
    <property type="match status" value="1"/>
</dbReference>
<evidence type="ECO:0000259" key="1">
    <source>
        <dbReference type="PROSITE" id="PS50042"/>
    </source>
</evidence>